<dbReference type="InterPro" id="IPR036291">
    <property type="entry name" value="NAD(P)-bd_dom_sf"/>
</dbReference>
<dbReference type="PANTHER" id="PTHR10366:SF288">
    <property type="entry name" value="ANTHOCYANIDIN REDUCTASE"/>
    <property type="match status" value="1"/>
</dbReference>
<evidence type="ECO:0000256" key="5">
    <source>
        <dbReference type="ARBA" id="ARBA00023445"/>
    </source>
</evidence>
<dbReference type="Pfam" id="PF01370">
    <property type="entry name" value="Epimerase"/>
    <property type="match status" value="2"/>
</dbReference>
<feature type="domain" description="NAD-dependent epimerase/dehydratase" evidence="6">
    <location>
        <begin position="359"/>
        <end position="612"/>
    </location>
</feature>
<evidence type="ECO:0000256" key="1">
    <source>
        <dbReference type="ARBA" id="ARBA00004966"/>
    </source>
</evidence>
<keyword evidence="8" id="KW-1185">Reference proteome</keyword>
<dbReference type="InterPro" id="IPR050425">
    <property type="entry name" value="NAD(P)_dehydrat-like"/>
</dbReference>
<comment type="caution">
    <text evidence="7">The sequence shown here is derived from an EMBL/GenBank/DDBJ whole genome shotgun (WGS) entry which is preliminary data.</text>
</comment>
<keyword evidence="2" id="KW-0521">NADP</keyword>
<accession>A0AAV7F385</accession>
<dbReference type="CDD" id="cd08958">
    <property type="entry name" value="FR_SDR_e"/>
    <property type="match status" value="2"/>
</dbReference>
<dbReference type="PANTHER" id="PTHR10366">
    <property type="entry name" value="NAD DEPENDENT EPIMERASE/DEHYDRATASE"/>
    <property type="match status" value="1"/>
</dbReference>
<reference evidence="7 8" key="1">
    <citation type="submission" date="2021-07" db="EMBL/GenBank/DDBJ databases">
        <title>The Aristolochia fimbriata genome: insights into angiosperm evolution, floral development and chemical biosynthesis.</title>
        <authorList>
            <person name="Jiao Y."/>
        </authorList>
    </citation>
    <scope>NUCLEOTIDE SEQUENCE [LARGE SCALE GENOMIC DNA]</scope>
    <source>
        <strain evidence="7">IBCAS-2021</strain>
        <tissue evidence="7">Leaf</tissue>
    </source>
</reference>
<comment type="pathway">
    <text evidence="1">Secondary metabolite biosynthesis; flavonoid biosynthesis.</text>
</comment>
<evidence type="ECO:0000256" key="4">
    <source>
        <dbReference type="ARBA" id="ARBA00023241"/>
    </source>
</evidence>
<dbReference type="AlphaFoldDB" id="A0AAV7F385"/>
<proteinExistence type="inferred from homology"/>
<dbReference type="FunFam" id="3.40.50.720:FF:000085">
    <property type="entry name" value="Dihydroflavonol reductase"/>
    <property type="match status" value="2"/>
</dbReference>
<keyword evidence="3" id="KW-0560">Oxidoreductase</keyword>
<name>A0AAV7F385_ARIFI</name>
<evidence type="ECO:0000259" key="6">
    <source>
        <dbReference type="Pfam" id="PF01370"/>
    </source>
</evidence>
<dbReference type="EMBL" id="JAINDJ010000003">
    <property type="protein sequence ID" value="KAG9454262.1"/>
    <property type="molecule type" value="Genomic_DNA"/>
</dbReference>
<sequence length="691" mass="75382">MATETTKREKVACVTGASGYLASLLVNRLLGKGYIVNGTVRDPGNHAKVSHLLNLPGAERLKLFPADLTVECSFDDPINGCDLVFHVATPVRFDSEDPESEMIKPALEGTLNVLRACARTKTAKPRVVLTSSAAAVSIHREQDDDRILTEECWTDAEFLFTEKPPSWGYPVSKTVAEKEAWKFAEENQIDLISVVPVLISGPSLTPHVPNSAILALSLLRGDDVGLKAMQMASGSISLVHVHDVCEAHVFLAEKESASGRYICCAVNTSVPELAKFLSERYPEYNVPTNFGDFPAKNKYSLSSEKLLKEGFTFKFGIEEIYDQSVEYYLKAKGLVTPRKGLQSIFGKSGMATETKKTACVTGANGYTASVLVKQLLDKGYVVHGTVRDPGNPAKVSHLLNLPGAERLKLFQSDLTVEGSFDDPINGCDFVFHVAAPLLFDSKDPENYDDPIKPTIQGTMNVLRSCAKATTVKRVVLTSSTAAVSVHRPKQDGGDGVITEDSWTDVEYLIFQKPTDWVYTVSKTLTEKEAWNFAAENQMDLISIAPVLETGPSPAPHVPKSAILLLSLLTAGNYNGAAAAGLKAHQLSSGSISLVHVHDVCRAHIFLAEKESASGRYICSAVDTSVLDLAKFLSNRYPQYNVPTDFGDFPSKSKYTLSSEKLVKEGFTFKFAIEEIYDESVEYFKAKGLLPN</sequence>
<evidence type="ECO:0000256" key="3">
    <source>
        <dbReference type="ARBA" id="ARBA00023002"/>
    </source>
</evidence>
<organism evidence="7 8">
    <name type="scientific">Aristolochia fimbriata</name>
    <name type="common">White veined hardy Dutchman's pipe vine</name>
    <dbReference type="NCBI Taxonomy" id="158543"/>
    <lineage>
        <taxon>Eukaryota</taxon>
        <taxon>Viridiplantae</taxon>
        <taxon>Streptophyta</taxon>
        <taxon>Embryophyta</taxon>
        <taxon>Tracheophyta</taxon>
        <taxon>Spermatophyta</taxon>
        <taxon>Magnoliopsida</taxon>
        <taxon>Magnoliidae</taxon>
        <taxon>Piperales</taxon>
        <taxon>Aristolochiaceae</taxon>
        <taxon>Aristolochia</taxon>
    </lineage>
</organism>
<feature type="domain" description="NAD-dependent epimerase/dehydratase" evidence="6">
    <location>
        <begin position="13"/>
        <end position="257"/>
    </location>
</feature>
<comment type="similarity">
    <text evidence="5">Belongs to the NAD(P)-dependent epimerase/dehydratase family. Dihydroflavonol-4-reductase subfamily.</text>
</comment>
<dbReference type="GO" id="GO:0016616">
    <property type="term" value="F:oxidoreductase activity, acting on the CH-OH group of donors, NAD or NADP as acceptor"/>
    <property type="evidence" value="ECO:0007669"/>
    <property type="project" value="TreeGrafter"/>
</dbReference>
<dbReference type="SUPFAM" id="SSF51735">
    <property type="entry name" value="NAD(P)-binding Rossmann-fold domains"/>
    <property type="match status" value="2"/>
</dbReference>
<dbReference type="Proteomes" id="UP000825729">
    <property type="component" value="Unassembled WGS sequence"/>
</dbReference>
<gene>
    <name evidence="7" type="ORF">H6P81_007166</name>
</gene>
<evidence type="ECO:0000256" key="2">
    <source>
        <dbReference type="ARBA" id="ARBA00022857"/>
    </source>
</evidence>
<protein>
    <recommendedName>
        <fullName evidence="6">NAD-dependent epimerase/dehydratase domain-containing protein</fullName>
    </recommendedName>
</protein>
<evidence type="ECO:0000313" key="8">
    <source>
        <dbReference type="Proteomes" id="UP000825729"/>
    </source>
</evidence>
<dbReference type="Gene3D" id="3.40.50.720">
    <property type="entry name" value="NAD(P)-binding Rossmann-like Domain"/>
    <property type="match status" value="2"/>
</dbReference>
<keyword evidence="4" id="KW-0284">Flavonoid biosynthesis</keyword>
<evidence type="ECO:0000313" key="7">
    <source>
        <dbReference type="EMBL" id="KAG9454262.1"/>
    </source>
</evidence>
<dbReference type="GO" id="GO:0009813">
    <property type="term" value="P:flavonoid biosynthetic process"/>
    <property type="evidence" value="ECO:0007669"/>
    <property type="project" value="UniProtKB-KW"/>
</dbReference>
<dbReference type="InterPro" id="IPR001509">
    <property type="entry name" value="Epimerase_deHydtase"/>
</dbReference>